<comment type="caution">
    <text evidence="1">The sequence shown here is derived from an EMBL/GenBank/DDBJ whole genome shotgun (WGS) entry which is preliminary data.</text>
</comment>
<name>A0AAI9ZYP9_9PEZI</name>
<protein>
    <submittedName>
        <fullName evidence="1">Uncharacterized protein</fullName>
    </submittedName>
</protein>
<evidence type="ECO:0000313" key="2">
    <source>
        <dbReference type="Proteomes" id="UP001243989"/>
    </source>
</evidence>
<dbReference type="AlphaFoldDB" id="A0AAI9ZYP9"/>
<evidence type="ECO:0000313" key="1">
    <source>
        <dbReference type="EMBL" id="KAK1639284.1"/>
    </source>
</evidence>
<proteinExistence type="predicted"/>
<organism evidence="1 2">
    <name type="scientific">Colletotrichum phormii</name>
    <dbReference type="NCBI Taxonomy" id="359342"/>
    <lineage>
        <taxon>Eukaryota</taxon>
        <taxon>Fungi</taxon>
        <taxon>Dikarya</taxon>
        <taxon>Ascomycota</taxon>
        <taxon>Pezizomycotina</taxon>
        <taxon>Sordariomycetes</taxon>
        <taxon>Hypocreomycetidae</taxon>
        <taxon>Glomerellales</taxon>
        <taxon>Glomerellaceae</taxon>
        <taxon>Colletotrichum</taxon>
        <taxon>Colletotrichum acutatum species complex</taxon>
    </lineage>
</organism>
<dbReference type="Proteomes" id="UP001243989">
    <property type="component" value="Unassembled WGS sequence"/>
</dbReference>
<accession>A0AAI9ZYP9</accession>
<dbReference type="RefSeq" id="XP_060447891.1">
    <property type="nucleotide sequence ID" value="XM_060590104.1"/>
</dbReference>
<keyword evidence="2" id="KW-1185">Reference proteome</keyword>
<dbReference type="GeneID" id="85474966"/>
<dbReference type="EMBL" id="JAHMHQ010000006">
    <property type="protein sequence ID" value="KAK1639284.1"/>
    <property type="molecule type" value="Genomic_DNA"/>
</dbReference>
<gene>
    <name evidence="1" type="ORF">BDP81DRAFT_423842</name>
</gene>
<reference evidence="1" key="1">
    <citation type="submission" date="2021-06" db="EMBL/GenBank/DDBJ databases">
        <title>Comparative genomics, transcriptomics and evolutionary studies reveal genomic signatures of adaptation to plant cell wall in hemibiotrophic fungi.</title>
        <authorList>
            <consortium name="DOE Joint Genome Institute"/>
            <person name="Baroncelli R."/>
            <person name="Diaz J.F."/>
            <person name="Benocci T."/>
            <person name="Peng M."/>
            <person name="Battaglia E."/>
            <person name="Haridas S."/>
            <person name="Andreopoulos W."/>
            <person name="Labutti K."/>
            <person name="Pangilinan J."/>
            <person name="Floch G.L."/>
            <person name="Makela M.R."/>
            <person name="Henrissat B."/>
            <person name="Grigoriev I.V."/>
            <person name="Crouch J.A."/>
            <person name="De Vries R.P."/>
            <person name="Sukno S.A."/>
            <person name="Thon M.R."/>
        </authorList>
    </citation>
    <scope>NUCLEOTIDE SEQUENCE</scope>
    <source>
        <strain evidence="1">CBS 102054</strain>
    </source>
</reference>
<sequence>MKGTKHTHVVTKAELTRRRKISGTPREISYDSDKVQAYMLDLYRFMETVKGLKPETAACEY</sequence>